<gene>
    <name evidence="2" type="ORF">ASPVEDRAFT_47468</name>
</gene>
<proteinExistence type="predicted"/>
<dbReference type="OrthoDB" id="5281164at2759"/>
<dbReference type="VEuPathDB" id="FungiDB:ASPVEDRAFT_47468"/>
<evidence type="ECO:0000259" key="1">
    <source>
        <dbReference type="PROSITE" id="PS50181"/>
    </source>
</evidence>
<dbReference type="RefSeq" id="XP_040674063.1">
    <property type="nucleotide sequence ID" value="XM_040813787.1"/>
</dbReference>
<dbReference type="Proteomes" id="UP000184073">
    <property type="component" value="Unassembled WGS sequence"/>
</dbReference>
<dbReference type="EMBL" id="KV878139">
    <property type="protein sequence ID" value="OJJ08301.1"/>
    <property type="molecule type" value="Genomic_DNA"/>
</dbReference>
<reference evidence="3" key="1">
    <citation type="journal article" date="2017" name="Genome Biol.">
        <title>Comparative genomics reveals high biological diversity and specific adaptations in the industrially and medically important fungal genus Aspergillus.</title>
        <authorList>
            <person name="de Vries R.P."/>
            <person name="Riley R."/>
            <person name="Wiebenga A."/>
            <person name="Aguilar-Osorio G."/>
            <person name="Amillis S."/>
            <person name="Uchima C.A."/>
            <person name="Anderluh G."/>
            <person name="Asadollahi M."/>
            <person name="Askin M."/>
            <person name="Barry K."/>
            <person name="Battaglia E."/>
            <person name="Bayram O."/>
            <person name="Benocci T."/>
            <person name="Braus-Stromeyer S.A."/>
            <person name="Caldana C."/>
            <person name="Canovas D."/>
            <person name="Cerqueira G.C."/>
            <person name="Chen F."/>
            <person name="Chen W."/>
            <person name="Choi C."/>
            <person name="Clum A."/>
            <person name="Dos Santos R.A."/>
            <person name="Damasio A.R."/>
            <person name="Diallinas G."/>
            <person name="Emri T."/>
            <person name="Fekete E."/>
            <person name="Flipphi M."/>
            <person name="Freyberg S."/>
            <person name="Gallo A."/>
            <person name="Gournas C."/>
            <person name="Habgood R."/>
            <person name="Hainaut M."/>
            <person name="Harispe M.L."/>
            <person name="Henrissat B."/>
            <person name="Hilden K.S."/>
            <person name="Hope R."/>
            <person name="Hossain A."/>
            <person name="Karabika E."/>
            <person name="Karaffa L."/>
            <person name="Karanyi Z."/>
            <person name="Krasevec N."/>
            <person name="Kuo A."/>
            <person name="Kusch H."/>
            <person name="LaButti K."/>
            <person name="Lagendijk E.L."/>
            <person name="Lapidus A."/>
            <person name="Levasseur A."/>
            <person name="Lindquist E."/>
            <person name="Lipzen A."/>
            <person name="Logrieco A.F."/>
            <person name="MacCabe A."/>
            <person name="Maekelae M.R."/>
            <person name="Malavazi I."/>
            <person name="Melin P."/>
            <person name="Meyer V."/>
            <person name="Mielnichuk N."/>
            <person name="Miskei M."/>
            <person name="Molnar A.P."/>
            <person name="Mule G."/>
            <person name="Ngan C.Y."/>
            <person name="Orejas M."/>
            <person name="Orosz E."/>
            <person name="Ouedraogo J.P."/>
            <person name="Overkamp K.M."/>
            <person name="Park H.-S."/>
            <person name="Perrone G."/>
            <person name="Piumi F."/>
            <person name="Punt P.J."/>
            <person name="Ram A.F."/>
            <person name="Ramon A."/>
            <person name="Rauscher S."/>
            <person name="Record E."/>
            <person name="Riano-Pachon D.M."/>
            <person name="Robert V."/>
            <person name="Roehrig J."/>
            <person name="Ruller R."/>
            <person name="Salamov A."/>
            <person name="Salih N.S."/>
            <person name="Samson R.A."/>
            <person name="Sandor E."/>
            <person name="Sanguinetti M."/>
            <person name="Schuetze T."/>
            <person name="Sepcic K."/>
            <person name="Shelest E."/>
            <person name="Sherlock G."/>
            <person name="Sophianopoulou V."/>
            <person name="Squina F.M."/>
            <person name="Sun H."/>
            <person name="Susca A."/>
            <person name="Todd R.B."/>
            <person name="Tsang A."/>
            <person name="Unkles S.E."/>
            <person name="van de Wiele N."/>
            <person name="van Rossen-Uffink D."/>
            <person name="Oliveira J.V."/>
            <person name="Vesth T.C."/>
            <person name="Visser J."/>
            <person name="Yu J.-H."/>
            <person name="Zhou M."/>
            <person name="Andersen M.R."/>
            <person name="Archer D.B."/>
            <person name="Baker S.E."/>
            <person name="Benoit I."/>
            <person name="Brakhage A.A."/>
            <person name="Braus G.H."/>
            <person name="Fischer R."/>
            <person name="Frisvad J.C."/>
            <person name="Goldman G.H."/>
            <person name="Houbraken J."/>
            <person name="Oakley B."/>
            <person name="Pocsi I."/>
            <person name="Scazzocchio C."/>
            <person name="Seiboth B."/>
            <person name="vanKuyk P.A."/>
            <person name="Wortman J."/>
            <person name="Dyer P.S."/>
            <person name="Grigoriev I.V."/>
        </authorList>
    </citation>
    <scope>NUCLEOTIDE SEQUENCE [LARGE SCALE GENOMIC DNA]</scope>
    <source>
        <strain evidence="3">CBS 583.65</strain>
    </source>
</reference>
<protein>
    <recommendedName>
        <fullName evidence="1">F-box domain-containing protein</fullName>
    </recommendedName>
</protein>
<evidence type="ECO:0000313" key="3">
    <source>
        <dbReference type="Proteomes" id="UP000184073"/>
    </source>
</evidence>
<keyword evidence="3" id="KW-1185">Reference proteome</keyword>
<dbReference type="InterPro" id="IPR001810">
    <property type="entry name" value="F-box_dom"/>
</dbReference>
<dbReference type="PROSITE" id="PS50181">
    <property type="entry name" value="FBOX"/>
    <property type="match status" value="1"/>
</dbReference>
<dbReference type="GeneID" id="63729298"/>
<dbReference type="AlphaFoldDB" id="A0A1L9Q3H5"/>
<evidence type="ECO:0000313" key="2">
    <source>
        <dbReference type="EMBL" id="OJJ08301.1"/>
    </source>
</evidence>
<accession>A0A1L9Q3H5</accession>
<feature type="domain" description="F-box" evidence="1">
    <location>
        <begin position="53"/>
        <end position="102"/>
    </location>
</feature>
<name>A0A1L9Q3H5_ASPVE</name>
<dbReference type="Pfam" id="PF00646">
    <property type="entry name" value="F-box"/>
    <property type="match status" value="1"/>
</dbReference>
<sequence>MIDRDYRTALNRISAPQTLSASTTSTVISMWKGSSQHCDPSAFQDSGMATSTMRGLLDLPTELTHLIAQNLDTLDRMRMRISCPALYAIIPPPTLSELFKLEYTDLDCLLNFYTCATCKRLRPRGEFADSMVKKRRSKLSLSQDVRKRFCVDCGIEPDPIYGSRRYTPGSQIAIFGQQYAVCRSCWEFDEAAVEDGRNTSECIPCRTIPGAREQHARRIEEERRARELAGIPPAMKLHLEAPGA</sequence>
<organism evidence="2 3">
    <name type="scientific">Aspergillus versicolor CBS 583.65</name>
    <dbReference type="NCBI Taxonomy" id="1036611"/>
    <lineage>
        <taxon>Eukaryota</taxon>
        <taxon>Fungi</taxon>
        <taxon>Dikarya</taxon>
        <taxon>Ascomycota</taxon>
        <taxon>Pezizomycotina</taxon>
        <taxon>Eurotiomycetes</taxon>
        <taxon>Eurotiomycetidae</taxon>
        <taxon>Eurotiales</taxon>
        <taxon>Aspergillaceae</taxon>
        <taxon>Aspergillus</taxon>
        <taxon>Aspergillus subgen. Nidulantes</taxon>
    </lineage>
</organism>